<organism evidence="1 2">
    <name type="scientific">Hymenobacter fastidiosus</name>
    <dbReference type="NCBI Taxonomy" id="486264"/>
    <lineage>
        <taxon>Bacteria</taxon>
        <taxon>Pseudomonadati</taxon>
        <taxon>Bacteroidota</taxon>
        <taxon>Cytophagia</taxon>
        <taxon>Cytophagales</taxon>
        <taxon>Hymenobacteraceae</taxon>
        <taxon>Hymenobacter</taxon>
    </lineage>
</organism>
<dbReference type="RefSeq" id="WP_345073317.1">
    <property type="nucleotide sequence ID" value="NZ_BAABDJ010000027.1"/>
</dbReference>
<sequence length="178" mass="19539">MKHVLLAAGLLLGITACRSEQESAAGGTAERIPAAVQGEVSTTETVGATGRNHGYIRRFYQQQGRYYVTADYIQFLNGPAAIAAARRKGDAHAEVVQGDTVYSVFNDYYIVNDNPRRRTFPLSPEAELTLWDVTGGLRQYQATPAELLAKGPELFRFAPFILQTRDGVVTGITQQYIP</sequence>
<gene>
    <name evidence="1" type="ORF">GCM10022408_24130</name>
</gene>
<reference evidence="2" key="1">
    <citation type="journal article" date="2019" name="Int. J. Syst. Evol. Microbiol.">
        <title>The Global Catalogue of Microorganisms (GCM) 10K type strain sequencing project: providing services to taxonomists for standard genome sequencing and annotation.</title>
        <authorList>
            <consortium name="The Broad Institute Genomics Platform"/>
            <consortium name="The Broad Institute Genome Sequencing Center for Infectious Disease"/>
            <person name="Wu L."/>
            <person name="Ma J."/>
        </authorList>
    </citation>
    <scope>NUCLEOTIDE SEQUENCE [LARGE SCALE GENOMIC DNA]</scope>
    <source>
        <strain evidence="2">JCM 17224</strain>
    </source>
</reference>
<name>A0ABP7SFA0_9BACT</name>
<accession>A0ABP7SFA0</accession>
<evidence type="ECO:0000313" key="1">
    <source>
        <dbReference type="EMBL" id="GAA4010995.1"/>
    </source>
</evidence>
<proteinExistence type="predicted"/>
<dbReference type="EMBL" id="BAABDJ010000027">
    <property type="protein sequence ID" value="GAA4010995.1"/>
    <property type="molecule type" value="Genomic_DNA"/>
</dbReference>
<dbReference type="Proteomes" id="UP001500567">
    <property type="component" value="Unassembled WGS sequence"/>
</dbReference>
<evidence type="ECO:0000313" key="2">
    <source>
        <dbReference type="Proteomes" id="UP001500567"/>
    </source>
</evidence>
<dbReference type="PROSITE" id="PS51257">
    <property type="entry name" value="PROKAR_LIPOPROTEIN"/>
    <property type="match status" value="1"/>
</dbReference>
<comment type="caution">
    <text evidence="1">The sequence shown here is derived from an EMBL/GenBank/DDBJ whole genome shotgun (WGS) entry which is preliminary data.</text>
</comment>
<keyword evidence="2" id="KW-1185">Reference proteome</keyword>
<protein>
    <submittedName>
        <fullName evidence="1">Uncharacterized protein</fullName>
    </submittedName>
</protein>